<comment type="catalytic activity">
    <reaction evidence="15">
        <text>[GlcNAc-(1-&gt;4)-Mur2Ac(oyl-L-Ala-gamma-D-Glu-L-Lys-D-Ala-D-Ala)](n)-di-trans,octa-cis-undecaprenyl diphosphate + beta-D-GlcNAc-(1-&gt;4)-Mur2Ac(oyl-L-Ala-gamma-D-Glu-L-Lys-D-Ala-D-Ala)-di-trans,octa-cis-undecaprenyl diphosphate = [GlcNAc-(1-&gt;4)-Mur2Ac(oyl-L-Ala-gamma-D-Glu-L-Lys-D-Ala-D-Ala)](n+1)-di-trans,octa-cis-undecaprenyl diphosphate + di-trans,octa-cis-undecaprenyl diphosphate + H(+)</text>
        <dbReference type="Rhea" id="RHEA:23708"/>
        <dbReference type="Rhea" id="RHEA-COMP:9602"/>
        <dbReference type="Rhea" id="RHEA-COMP:9603"/>
        <dbReference type="ChEBI" id="CHEBI:15378"/>
        <dbReference type="ChEBI" id="CHEBI:58405"/>
        <dbReference type="ChEBI" id="CHEBI:60033"/>
        <dbReference type="ChEBI" id="CHEBI:78435"/>
        <dbReference type="EC" id="2.4.99.28"/>
    </reaction>
</comment>
<feature type="region of interest" description="Disordered" evidence="17">
    <location>
        <begin position="405"/>
        <end position="433"/>
    </location>
</feature>
<organism evidence="19 20">
    <name type="scientific">Flavobacterium dankookense</name>
    <dbReference type="NCBI Taxonomy" id="706186"/>
    <lineage>
        <taxon>Bacteria</taxon>
        <taxon>Pseudomonadati</taxon>
        <taxon>Bacteroidota</taxon>
        <taxon>Flavobacteriia</taxon>
        <taxon>Flavobacteriales</taxon>
        <taxon>Flavobacteriaceae</taxon>
        <taxon>Flavobacterium</taxon>
    </lineage>
</organism>
<feature type="transmembrane region" description="Helical" evidence="18">
    <location>
        <begin position="12"/>
        <end position="34"/>
    </location>
</feature>
<feature type="transmembrane region" description="Helical" evidence="18">
    <location>
        <begin position="77"/>
        <end position="95"/>
    </location>
</feature>
<evidence type="ECO:0000256" key="7">
    <source>
        <dbReference type="ARBA" id="ARBA00022989"/>
    </source>
</evidence>
<keyword evidence="16" id="KW-0175">Coiled coil</keyword>
<comment type="subcellular location">
    <subcellularLocation>
        <location evidence="1">Membrane</location>
        <topology evidence="1">Multi-pass membrane protein</topology>
    </subcellularLocation>
</comment>
<reference evidence="19 20" key="1">
    <citation type="submission" date="2019-03" db="EMBL/GenBank/DDBJ databases">
        <title>Genomic Encyclopedia of Archaeal and Bacterial Type Strains, Phase II (KMG-II): from individual species to whole genera.</title>
        <authorList>
            <person name="Goeker M."/>
        </authorList>
    </citation>
    <scope>NUCLEOTIDE SEQUENCE [LARGE SCALE GENOMIC DNA]</scope>
    <source>
        <strain evidence="19 20">DSM 25687</strain>
    </source>
</reference>
<evidence type="ECO:0000256" key="5">
    <source>
        <dbReference type="ARBA" id="ARBA00022960"/>
    </source>
</evidence>
<evidence type="ECO:0000256" key="4">
    <source>
        <dbReference type="ARBA" id="ARBA00022692"/>
    </source>
</evidence>
<name>A0A4R6Q949_9FLAO</name>
<evidence type="ECO:0000313" key="19">
    <source>
        <dbReference type="EMBL" id="TDP58233.1"/>
    </source>
</evidence>
<keyword evidence="4 18" id="KW-0812">Transmembrane</keyword>
<sequence length="433" mass="48466">MKELITNLKGDKVIWAFVALLALFSFMPVFSASSNLAYMRHGSGNAFTYLLKHGIQIFVGFFIIYKIHKIPYHYFKTISWIMLPVVWILLAYTLMKGTVIDGANASRWIQIPFVGITFQTSTLASIVLYVYVARYLSKKRETPVTFQSSLIELWLPVFITLILILPANFSTAALIFSMVIMITFIGKYPLKYIGVILAAGIAGLTFFILVAKAFPDAFPNRVDTWMKRIDNFASDKPDEDVYQIEKAKIAIASGGIYGLGPGKSVQKNFLPQSSSDFIYAIIVEEYGLIGAFSVLAMYLLLLFRFVIAAHKSPTLFAKLVVVGLGFPIIFQAMTNMAVAVELFPVTGQTLPLISSGGSSIWMTCIALGIILSVTRKEEEIAQDEAEKEKREIALQKLIDKQLQEDEEEEKINENEDFSIEDKANPLEPILKKN</sequence>
<accession>A0A4R6Q949</accession>
<feature type="transmembrane region" description="Helical" evidence="18">
    <location>
        <begin position="192"/>
        <end position="214"/>
    </location>
</feature>
<protein>
    <recommendedName>
        <fullName evidence="12">Probable peptidoglycan glycosyltransferase FtsW</fullName>
        <ecNumber evidence="14">2.4.99.28</ecNumber>
    </recommendedName>
    <alternativeName>
        <fullName evidence="13">Cell division protein FtsW</fullName>
    </alternativeName>
    <alternativeName>
        <fullName evidence="10">Cell wall polymerase</fullName>
    </alternativeName>
    <alternativeName>
        <fullName evidence="9">Peptidoglycan polymerase</fullName>
    </alternativeName>
</protein>
<feature type="compositionally biased region" description="Acidic residues" evidence="17">
    <location>
        <begin position="405"/>
        <end position="418"/>
    </location>
</feature>
<comment type="caution">
    <text evidence="19">The sequence shown here is derived from an EMBL/GenBank/DDBJ whole genome shotgun (WGS) entry which is preliminary data.</text>
</comment>
<dbReference type="GO" id="GO:0009252">
    <property type="term" value="P:peptidoglycan biosynthetic process"/>
    <property type="evidence" value="ECO:0007669"/>
    <property type="project" value="UniProtKB-KW"/>
</dbReference>
<evidence type="ECO:0000256" key="3">
    <source>
        <dbReference type="ARBA" id="ARBA00022679"/>
    </source>
</evidence>
<evidence type="ECO:0000256" key="6">
    <source>
        <dbReference type="ARBA" id="ARBA00022984"/>
    </source>
</evidence>
<feature type="transmembrane region" description="Helical" evidence="18">
    <location>
        <begin position="277"/>
        <end position="303"/>
    </location>
</feature>
<dbReference type="AlphaFoldDB" id="A0A4R6Q949"/>
<dbReference type="Proteomes" id="UP000295260">
    <property type="component" value="Unassembled WGS sequence"/>
</dbReference>
<comment type="similarity">
    <text evidence="11">Belongs to the SEDS family. FtsW subfamily.</text>
</comment>
<keyword evidence="3" id="KW-0808">Transferase</keyword>
<feature type="coiled-coil region" evidence="16">
    <location>
        <begin position="371"/>
        <end position="400"/>
    </location>
</feature>
<dbReference type="EC" id="2.4.99.28" evidence="14"/>
<evidence type="ECO:0000256" key="18">
    <source>
        <dbReference type="SAM" id="Phobius"/>
    </source>
</evidence>
<feature type="transmembrane region" description="Helical" evidence="18">
    <location>
        <begin position="144"/>
        <end position="163"/>
    </location>
</feature>
<keyword evidence="2" id="KW-0328">Glycosyltransferase</keyword>
<evidence type="ECO:0000256" key="14">
    <source>
        <dbReference type="ARBA" id="ARBA00044770"/>
    </source>
</evidence>
<feature type="transmembrane region" description="Helical" evidence="18">
    <location>
        <begin position="353"/>
        <end position="373"/>
    </location>
</feature>
<dbReference type="InterPro" id="IPR001182">
    <property type="entry name" value="FtsW/RodA"/>
</dbReference>
<keyword evidence="7 18" id="KW-1133">Transmembrane helix</keyword>
<evidence type="ECO:0000256" key="17">
    <source>
        <dbReference type="SAM" id="MobiDB-lite"/>
    </source>
</evidence>
<evidence type="ECO:0000313" key="20">
    <source>
        <dbReference type="Proteomes" id="UP000295260"/>
    </source>
</evidence>
<evidence type="ECO:0000256" key="1">
    <source>
        <dbReference type="ARBA" id="ARBA00004141"/>
    </source>
</evidence>
<gene>
    <name evidence="19" type="ORF">BC748_2266</name>
</gene>
<feature type="transmembrane region" description="Helical" evidence="18">
    <location>
        <begin position="315"/>
        <end position="333"/>
    </location>
</feature>
<evidence type="ECO:0000256" key="13">
    <source>
        <dbReference type="ARBA" id="ARBA00041418"/>
    </source>
</evidence>
<dbReference type="RefSeq" id="WP_133533507.1">
    <property type="nucleotide sequence ID" value="NZ_SNXR01000015.1"/>
</dbReference>
<evidence type="ECO:0000256" key="11">
    <source>
        <dbReference type="ARBA" id="ARBA00038053"/>
    </source>
</evidence>
<dbReference type="GO" id="GO:0032153">
    <property type="term" value="C:cell division site"/>
    <property type="evidence" value="ECO:0007669"/>
    <property type="project" value="TreeGrafter"/>
</dbReference>
<evidence type="ECO:0000256" key="9">
    <source>
        <dbReference type="ARBA" id="ARBA00032370"/>
    </source>
</evidence>
<keyword evidence="20" id="KW-1185">Reference proteome</keyword>
<evidence type="ECO:0000256" key="16">
    <source>
        <dbReference type="SAM" id="Coils"/>
    </source>
</evidence>
<feature type="transmembrane region" description="Helical" evidence="18">
    <location>
        <begin position="46"/>
        <end position="65"/>
    </location>
</feature>
<dbReference type="GO" id="GO:0005886">
    <property type="term" value="C:plasma membrane"/>
    <property type="evidence" value="ECO:0007669"/>
    <property type="project" value="TreeGrafter"/>
</dbReference>
<dbReference type="OrthoDB" id="9812661at2"/>
<evidence type="ECO:0000256" key="8">
    <source>
        <dbReference type="ARBA" id="ARBA00023136"/>
    </source>
</evidence>
<evidence type="ECO:0000256" key="12">
    <source>
        <dbReference type="ARBA" id="ARBA00041185"/>
    </source>
</evidence>
<dbReference type="EMBL" id="SNXR01000015">
    <property type="protein sequence ID" value="TDP58233.1"/>
    <property type="molecule type" value="Genomic_DNA"/>
</dbReference>
<evidence type="ECO:0000256" key="2">
    <source>
        <dbReference type="ARBA" id="ARBA00022676"/>
    </source>
</evidence>
<keyword evidence="19" id="KW-0132">Cell division</keyword>
<dbReference type="GO" id="GO:0008955">
    <property type="term" value="F:peptidoglycan glycosyltransferase activity"/>
    <property type="evidence" value="ECO:0007669"/>
    <property type="project" value="UniProtKB-EC"/>
</dbReference>
<keyword evidence="5" id="KW-0133">Cell shape</keyword>
<keyword evidence="8 18" id="KW-0472">Membrane</keyword>
<dbReference type="PANTHER" id="PTHR30474:SF2">
    <property type="entry name" value="PEPTIDOGLYCAN GLYCOSYLTRANSFERASE FTSW-RELATED"/>
    <property type="match status" value="1"/>
</dbReference>
<dbReference type="GO" id="GO:0051301">
    <property type="term" value="P:cell division"/>
    <property type="evidence" value="ECO:0007669"/>
    <property type="project" value="UniProtKB-KW"/>
</dbReference>
<evidence type="ECO:0000256" key="10">
    <source>
        <dbReference type="ARBA" id="ARBA00033270"/>
    </source>
</evidence>
<feature type="transmembrane region" description="Helical" evidence="18">
    <location>
        <begin position="169"/>
        <end position="185"/>
    </location>
</feature>
<feature type="transmembrane region" description="Helical" evidence="18">
    <location>
        <begin position="107"/>
        <end position="132"/>
    </location>
</feature>
<dbReference type="PANTHER" id="PTHR30474">
    <property type="entry name" value="CELL CYCLE PROTEIN"/>
    <property type="match status" value="1"/>
</dbReference>
<dbReference type="GO" id="GO:0008360">
    <property type="term" value="P:regulation of cell shape"/>
    <property type="evidence" value="ECO:0007669"/>
    <property type="project" value="UniProtKB-KW"/>
</dbReference>
<keyword evidence="19" id="KW-0131">Cell cycle</keyword>
<dbReference type="GO" id="GO:0015648">
    <property type="term" value="F:lipid-linked peptidoglycan transporter activity"/>
    <property type="evidence" value="ECO:0007669"/>
    <property type="project" value="TreeGrafter"/>
</dbReference>
<dbReference type="Pfam" id="PF01098">
    <property type="entry name" value="FTSW_RODA_SPOVE"/>
    <property type="match status" value="1"/>
</dbReference>
<keyword evidence="6" id="KW-0573">Peptidoglycan synthesis</keyword>
<evidence type="ECO:0000256" key="15">
    <source>
        <dbReference type="ARBA" id="ARBA00049902"/>
    </source>
</evidence>
<proteinExistence type="inferred from homology"/>